<feature type="chain" id="PRO_5004480573" evidence="2">
    <location>
        <begin position="23"/>
        <end position="133"/>
    </location>
</feature>
<evidence type="ECO:0000256" key="1">
    <source>
        <dbReference type="SAM" id="MobiDB-lite"/>
    </source>
</evidence>
<name>R9AVR5_9GAMM</name>
<gene>
    <name evidence="3" type="ORF">F896_02603</name>
</gene>
<dbReference type="RefSeq" id="WP_016164205.1">
    <property type="nucleotide sequence ID" value="NZ_JAKZGC010000001.1"/>
</dbReference>
<proteinExistence type="predicted"/>
<accession>R9AVR5</accession>
<feature type="region of interest" description="Disordered" evidence="1">
    <location>
        <begin position="65"/>
        <end position="133"/>
    </location>
</feature>
<dbReference type="EMBL" id="AQFL01000014">
    <property type="protein sequence ID" value="EOR06145.1"/>
    <property type="molecule type" value="Genomic_DNA"/>
</dbReference>
<evidence type="ECO:0000313" key="3">
    <source>
        <dbReference type="EMBL" id="EOR06145.1"/>
    </source>
</evidence>
<reference evidence="3 4" key="1">
    <citation type="submission" date="2013-03" db="EMBL/GenBank/DDBJ databases">
        <title>The Genome Sequence of Acinetobacter sp. CIP 110321.</title>
        <authorList>
            <consortium name="The Broad Institute Genome Sequencing Platform"/>
            <consortium name="The Broad Institute Genome Sequencing Center for Infectious Disease"/>
            <person name="Cerqueira G."/>
            <person name="Feldgarden M."/>
            <person name="Courvalin P."/>
            <person name="Perichon B."/>
            <person name="Grillot-Courvalin C."/>
            <person name="Clermont D."/>
            <person name="Rocha E."/>
            <person name="Yoon E.-J."/>
            <person name="Nemec A."/>
            <person name="Walker B."/>
            <person name="Young S.K."/>
            <person name="Zeng Q."/>
            <person name="Gargeya S."/>
            <person name="Fitzgerald M."/>
            <person name="Haas B."/>
            <person name="Abouelleil A."/>
            <person name="Alvarado L."/>
            <person name="Arachchi H.M."/>
            <person name="Berlin A.M."/>
            <person name="Chapman S.B."/>
            <person name="Dewar J."/>
            <person name="Goldberg J."/>
            <person name="Griggs A."/>
            <person name="Gujja S."/>
            <person name="Hansen M."/>
            <person name="Howarth C."/>
            <person name="Imamovic A."/>
            <person name="Larimer J."/>
            <person name="McCowan C."/>
            <person name="Murphy C."/>
            <person name="Neiman D."/>
            <person name="Pearson M."/>
            <person name="Priest M."/>
            <person name="Roberts A."/>
            <person name="Saif S."/>
            <person name="Shea T."/>
            <person name="Sisk P."/>
            <person name="Sykes S."/>
            <person name="Wortman J."/>
            <person name="Nusbaum C."/>
            <person name="Birren B."/>
        </authorList>
    </citation>
    <scope>NUCLEOTIDE SEQUENCE [LARGE SCALE GENOMIC DNA]</scope>
    <source>
        <strain evidence="3 4">CIP 110321</strain>
    </source>
</reference>
<comment type="caution">
    <text evidence="3">The sequence shown here is derived from an EMBL/GenBank/DDBJ whole genome shotgun (WGS) entry which is preliminary data.</text>
</comment>
<evidence type="ECO:0000313" key="4">
    <source>
        <dbReference type="Proteomes" id="UP000016203"/>
    </source>
</evidence>
<evidence type="ECO:0000256" key="2">
    <source>
        <dbReference type="SAM" id="SignalP"/>
    </source>
</evidence>
<protein>
    <submittedName>
        <fullName evidence="3">Uncharacterized protein</fullName>
    </submittedName>
</protein>
<organism evidence="3 4">
    <name type="scientific">Acinetobacter genomosp. 15BJ</name>
    <dbReference type="NCBI Taxonomy" id="106651"/>
    <lineage>
        <taxon>Bacteria</taxon>
        <taxon>Pseudomonadati</taxon>
        <taxon>Pseudomonadota</taxon>
        <taxon>Gammaproteobacteria</taxon>
        <taxon>Moraxellales</taxon>
        <taxon>Moraxellaceae</taxon>
        <taxon>Acinetobacter</taxon>
    </lineage>
</organism>
<sequence length="133" mass="13775">MNTKLLFSSLICSLCFSVAAHADTKASQDQQAKKYQQVCKGKKQGDPVSFAFKGVVFNGSCEPNEAGKLAFQPPTPASNATAETQSRLSETQSAPRPVSSAPVDNSTAPMEAPAIAPAAPVAPVAPDVEQTAP</sequence>
<dbReference type="AlphaFoldDB" id="R9AVR5"/>
<dbReference type="PATRIC" id="fig|1217699.3.peg.2543"/>
<dbReference type="OrthoDB" id="6692658at2"/>
<feature type="compositionally biased region" description="Low complexity" evidence="1">
    <location>
        <begin position="108"/>
        <end position="126"/>
    </location>
</feature>
<dbReference type="Proteomes" id="UP000016203">
    <property type="component" value="Unassembled WGS sequence"/>
</dbReference>
<feature type="compositionally biased region" description="Polar residues" evidence="1">
    <location>
        <begin position="77"/>
        <end position="94"/>
    </location>
</feature>
<dbReference type="HOGENOM" id="CLU_159108_0_0_6"/>
<keyword evidence="2" id="KW-0732">Signal</keyword>
<feature type="signal peptide" evidence="2">
    <location>
        <begin position="1"/>
        <end position="22"/>
    </location>
</feature>